<dbReference type="PANTHER" id="PTHR46415">
    <property type="entry name" value="ADAPTOR PROTEIN, PHOSPHOTYROSINE INTERACTION, PH DOMAIN AND LEUCINE ZIPPER-CONTAINING 2"/>
    <property type="match status" value="1"/>
</dbReference>
<dbReference type="Proteomes" id="UP001529510">
    <property type="component" value="Unassembled WGS sequence"/>
</dbReference>
<dbReference type="PANTHER" id="PTHR46415:SF1">
    <property type="entry name" value="DCC-INTERACTING PROTEIN 13-BETA"/>
    <property type="match status" value="1"/>
</dbReference>
<name>A0ABD0MZA9_CIRMR</name>
<evidence type="ECO:0000313" key="2">
    <source>
        <dbReference type="Proteomes" id="UP001529510"/>
    </source>
</evidence>
<protein>
    <submittedName>
        <fullName evidence="1">Uncharacterized protein</fullName>
    </submittedName>
</protein>
<comment type="caution">
    <text evidence="1">The sequence shown here is derived from an EMBL/GenBank/DDBJ whole genome shotgun (WGS) entry which is preliminary data.</text>
</comment>
<proteinExistence type="predicted"/>
<accession>A0ABD0MZA9</accession>
<keyword evidence="2" id="KW-1185">Reference proteome</keyword>
<feature type="non-terminal residue" evidence="1">
    <location>
        <position position="1"/>
    </location>
</feature>
<sequence>INFFKKGMELVSKKMDSFLSSVSSMNQSIESQLEVEAEVMRSSQRELLSVDDTVYMPDHDQVPVNRALIQKAGYLNIRKYGSLCICRI</sequence>
<gene>
    <name evidence="1" type="ORF">M9458_049557</name>
</gene>
<dbReference type="EMBL" id="JAMKFB020000025">
    <property type="protein sequence ID" value="KAL0155294.1"/>
    <property type="molecule type" value="Genomic_DNA"/>
</dbReference>
<dbReference type="InterPro" id="IPR047181">
    <property type="entry name" value="DP13A/B"/>
</dbReference>
<evidence type="ECO:0000313" key="1">
    <source>
        <dbReference type="EMBL" id="KAL0155294.1"/>
    </source>
</evidence>
<reference evidence="1 2" key="1">
    <citation type="submission" date="2024-05" db="EMBL/GenBank/DDBJ databases">
        <title>Genome sequencing and assembly of Indian major carp, Cirrhinus mrigala (Hamilton, 1822).</title>
        <authorList>
            <person name="Mohindra V."/>
            <person name="Chowdhury L.M."/>
            <person name="Lal K."/>
            <person name="Jena J.K."/>
        </authorList>
    </citation>
    <scope>NUCLEOTIDE SEQUENCE [LARGE SCALE GENOMIC DNA]</scope>
    <source>
        <strain evidence="1">CM1030</strain>
        <tissue evidence="1">Blood</tissue>
    </source>
</reference>
<dbReference type="InterPro" id="IPR027267">
    <property type="entry name" value="AH/BAR_dom_sf"/>
</dbReference>
<dbReference type="Gene3D" id="1.20.1270.60">
    <property type="entry name" value="Arfaptin homology (AH) domain/BAR domain"/>
    <property type="match status" value="1"/>
</dbReference>
<organism evidence="1 2">
    <name type="scientific">Cirrhinus mrigala</name>
    <name type="common">Mrigala</name>
    <dbReference type="NCBI Taxonomy" id="683832"/>
    <lineage>
        <taxon>Eukaryota</taxon>
        <taxon>Metazoa</taxon>
        <taxon>Chordata</taxon>
        <taxon>Craniata</taxon>
        <taxon>Vertebrata</taxon>
        <taxon>Euteleostomi</taxon>
        <taxon>Actinopterygii</taxon>
        <taxon>Neopterygii</taxon>
        <taxon>Teleostei</taxon>
        <taxon>Ostariophysi</taxon>
        <taxon>Cypriniformes</taxon>
        <taxon>Cyprinidae</taxon>
        <taxon>Labeoninae</taxon>
        <taxon>Labeonini</taxon>
        <taxon>Cirrhinus</taxon>
    </lineage>
</organism>
<dbReference type="AlphaFoldDB" id="A0ABD0MZA9"/>